<dbReference type="InterPro" id="IPR000873">
    <property type="entry name" value="AMP-dep_synth/lig_dom"/>
</dbReference>
<evidence type="ECO:0000256" key="1">
    <source>
        <dbReference type="ARBA" id="ARBA00006432"/>
    </source>
</evidence>
<evidence type="ECO:0000256" key="3">
    <source>
        <dbReference type="SAM" id="SignalP"/>
    </source>
</evidence>
<dbReference type="InterPro" id="IPR020845">
    <property type="entry name" value="AMP-binding_CS"/>
</dbReference>
<evidence type="ECO:0000259" key="4">
    <source>
        <dbReference type="Pfam" id="PF00501"/>
    </source>
</evidence>
<dbReference type="EC" id="6.2.1.3" evidence="5"/>
<organism evidence="5 6">
    <name type="scientific">Parendozoicomonas haliclonae</name>
    <dbReference type="NCBI Taxonomy" id="1960125"/>
    <lineage>
        <taxon>Bacteria</taxon>
        <taxon>Pseudomonadati</taxon>
        <taxon>Pseudomonadota</taxon>
        <taxon>Gammaproteobacteria</taxon>
        <taxon>Oceanospirillales</taxon>
        <taxon>Endozoicomonadaceae</taxon>
        <taxon>Parendozoicomonas</taxon>
    </lineage>
</organism>
<feature type="chain" id="PRO_5010868857" evidence="3">
    <location>
        <begin position="39"/>
        <end position="684"/>
    </location>
</feature>
<dbReference type="SUPFAM" id="SSF56801">
    <property type="entry name" value="Acetyl-CoA synthetase-like"/>
    <property type="match status" value="1"/>
</dbReference>
<dbReference type="Pfam" id="PF00501">
    <property type="entry name" value="AMP-binding"/>
    <property type="match status" value="1"/>
</dbReference>
<dbReference type="PANTHER" id="PTHR43201:SF5">
    <property type="entry name" value="MEDIUM-CHAIN ACYL-COA LIGASE ACSF2, MITOCHONDRIAL"/>
    <property type="match status" value="1"/>
</dbReference>
<gene>
    <name evidence="5" type="primary">fadD_4</name>
    <name evidence="5" type="ORF">EHSB41UT_03126</name>
</gene>
<reference evidence="5 6" key="1">
    <citation type="submission" date="2017-03" db="EMBL/GenBank/DDBJ databases">
        <authorList>
            <person name="Afonso C.L."/>
            <person name="Miller P.J."/>
            <person name="Scott M.A."/>
            <person name="Spackman E."/>
            <person name="Goraichik I."/>
            <person name="Dimitrov K.M."/>
            <person name="Suarez D.L."/>
            <person name="Swayne D.E."/>
        </authorList>
    </citation>
    <scope>NUCLEOTIDE SEQUENCE [LARGE SCALE GENOMIC DNA]</scope>
    <source>
        <strain evidence="5">SB41UT1</strain>
    </source>
</reference>
<evidence type="ECO:0000313" key="5">
    <source>
        <dbReference type="EMBL" id="SMA49227.1"/>
    </source>
</evidence>
<evidence type="ECO:0000313" key="6">
    <source>
        <dbReference type="Proteomes" id="UP000196573"/>
    </source>
</evidence>
<evidence type="ECO:0000256" key="2">
    <source>
        <dbReference type="ARBA" id="ARBA00022598"/>
    </source>
</evidence>
<dbReference type="GO" id="GO:0031956">
    <property type="term" value="F:medium-chain fatty acid-CoA ligase activity"/>
    <property type="evidence" value="ECO:0007669"/>
    <property type="project" value="TreeGrafter"/>
</dbReference>
<dbReference type="AlphaFoldDB" id="A0A1X7AM13"/>
<dbReference type="PANTHER" id="PTHR43201">
    <property type="entry name" value="ACYL-COA SYNTHETASE"/>
    <property type="match status" value="1"/>
</dbReference>
<accession>A0A1X7AM13</accession>
<feature type="domain" description="AMP-dependent synthetase/ligase" evidence="4">
    <location>
        <begin position="86"/>
        <end position="499"/>
    </location>
</feature>
<sequence>MTEAVQLFSRKRFSGHWLSNMLKIAPALLLVAASHLFAGTDWEQTPWFEHFPPSIQAKLKANPDLDLTDKSILKLWDDYFDASDAESRIAVSGLKKSLTIRQLDEESRDLAAYLQARLQGQKHRVAVMMPSSPELMVVLLGVIRAGYVPVIVLTAGDNDLLTQKLKKQLQLSKPSAMIGMATHSKVIQDALEGAQQEDNPDGDSYTSMPLIVSGLFDTDQTTGLVAGATRWLRSTGASWTGITQSLPAGAVTLKSAIQEGSDKQVAKVRMGLDDEALVQFTSGTTGNPKAISITQKNLLANLEQVGDVLRFQMEGAPPQPSLWMPLPMTHAFGLMIAMGAMPLLKGSLQLVTDPRNPEELFSTLGSSKPDALFGVDKLLAGITGEKGQPKTLNAMGDKKPTMIVAGASAIKQTTRDSVKATLGVDITEGYGMSESTVGIALEMKPGQGLVPLPYIDVRIAKIPEDELLQEEQFDLNNYEVQSGDEGELFVSGDNICGGYDQCPEETAKTFVTDSNRVRWIRTGDNAAFNPNGTLRITARAKEIIVVNGQNVNPEKLESIAAQMGDIEETMAFGVPKDPAYPAGDERVALIVRPKVRANVSSIDVVNFLNTSKRLETYETPLSELVHIVPHDAVLPRNPLTKPLRTFLKREALSQLRSTYGSQSQELQPKDITGIFAAMSLKPGK</sequence>
<dbReference type="EMBL" id="FWPT01000007">
    <property type="protein sequence ID" value="SMA49227.1"/>
    <property type="molecule type" value="Genomic_DNA"/>
</dbReference>
<dbReference type="PROSITE" id="PS00455">
    <property type="entry name" value="AMP_BINDING"/>
    <property type="match status" value="1"/>
</dbReference>
<feature type="signal peptide" evidence="3">
    <location>
        <begin position="1"/>
        <end position="38"/>
    </location>
</feature>
<dbReference type="InterPro" id="IPR042099">
    <property type="entry name" value="ANL_N_sf"/>
</dbReference>
<dbReference type="GO" id="GO:0004467">
    <property type="term" value="F:long-chain fatty acid-CoA ligase activity"/>
    <property type="evidence" value="ECO:0007669"/>
    <property type="project" value="UniProtKB-EC"/>
</dbReference>
<dbReference type="InterPro" id="IPR045851">
    <property type="entry name" value="AMP-bd_C_sf"/>
</dbReference>
<dbReference type="OrthoDB" id="9757559at2"/>
<dbReference type="Gene3D" id="3.30.300.30">
    <property type="match status" value="1"/>
</dbReference>
<dbReference type="Proteomes" id="UP000196573">
    <property type="component" value="Unassembled WGS sequence"/>
</dbReference>
<proteinExistence type="inferred from homology"/>
<comment type="similarity">
    <text evidence="1">Belongs to the ATP-dependent AMP-binding enzyme family.</text>
</comment>
<keyword evidence="6" id="KW-1185">Reference proteome</keyword>
<protein>
    <submittedName>
        <fullName evidence="5">Long-chain-fatty-acid-CoA ligase</fullName>
        <ecNumber evidence="5">6.2.1.3</ecNumber>
    </submittedName>
</protein>
<keyword evidence="3" id="KW-0732">Signal</keyword>
<keyword evidence="2 5" id="KW-0436">Ligase</keyword>
<name>A0A1X7AM13_9GAMM</name>
<dbReference type="Gene3D" id="3.40.50.12780">
    <property type="entry name" value="N-terminal domain of ligase-like"/>
    <property type="match status" value="1"/>
</dbReference>